<comment type="caution">
    <text evidence="1">The sequence shown here is derived from an EMBL/GenBank/DDBJ whole genome shotgun (WGS) entry which is preliminary data.</text>
</comment>
<accession>A0ACC2L805</accession>
<dbReference type="EMBL" id="CM056815">
    <property type="protein sequence ID" value="KAJ8629405.1"/>
    <property type="molecule type" value="Genomic_DNA"/>
</dbReference>
<protein>
    <submittedName>
        <fullName evidence="1">Uncharacterized protein</fullName>
    </submittedName>
</protein>
<organism evidence="1 2">
    <name type="scientific">Persea americana</name>
    <name type="common">Avocado</name>
    <dbReference type="NCBI Taxonomy" id="3435"/>
    <lineage>
        <taxon>Eukaryota</taxon>
        <taxon>Viridiplantae</taxon>
        <taxon>Streptophyta</taxon>
        <taxon>Embryophyta</taxon>
        <taxon>Tracheophyta</taxon>
        <taxon>Spermatophyta</taxon>
        <taxon>Magnoliopsida</taxon>
        <taxon>Magnoliidae</taxon>
        <taxon>Laurales</taxon>
        <taxon>Lauraceae</taxon>
        <taxon>Persea</taxon>
    </lineage>
</organism>
<evidence type="ECO:0000313" key="2">
    <source>
        <dbReference type="Proteomes" id="UP001234297"/>
    </source>
</evidence>
<evidence type="ECO:0000313" key="1">
    <source>
        <dbReference type="EMBL" id="KAJ8629405.1"/>
    </source>
</evidence>
<reference evidence="1 2" key="1">
    <citation type="journal article" date="2022" name="Hortic Res">
        <title>A haplotype resolved chromosomal level avocado genome allows analysis of novel avocado genes.</title>
        <authorList>
            <person name="Nath O."/>
            <person name="Fletcher S.J."/>
            <person name="Hayward A."/>
            <person name="Shaw L.M."/>
            <person name="Masouleh A.K."/>
            <person name="Furtado A."/>
            <person name="Henry R.J."/>
            <person name="Mitter N."/>
        </authorList>
    </citation>
    <scope>NUCLEOTIDE SEQUENCE [LARGE SCALE GENOMIC DNA]</scope>
    <source>
        <strain evidence="2">cv. Hass</strain>
    </source>
</reference>
<gene>
    <name evidence="1" type="ORF">MRB53_022728</name>
</gene>
<name>A0ACC2L805_PERAE</name>
<proteinExistence type="predicted"/>
<keyword evidence="2" id="KW-1185">Reference proteome</keyword>
<sequence>MAAFTKLEDSPMFRKQMHSLEQTTDELKDRCQTLFKGCKKFMGVLGEAYDEDIAFADSMEAFGSGHDDPISVSIGGPVLSKFTTAFRELGTYKELLRSQVEHMLADRLTQFMSVDLNEVKESRSRFDKASVVYDQAREKFMSLKKGTRPEVVAELEENLNNSKSAFERCRFNLVTALTNIETKKKFEFLESFSATMDAHLRYFKQGYQLLSQLEPFIHQVLTYTQQSKEMAIIEQDKLAKRIQEFRTQVELDNLRSSSNMEASTNGDGIHVVGVGSYKSIEALMQSTANGKVQTIKQGYLLKRSLNTRDWKRRFFVLDSHGTLYYYRDKWSKGSGSHQSLATLEHGSGMFGRFRFSQNKPASQIGDVLGCRTIDLHTSTIKIDAEQSDLLFCFRIISPLKTFTLQAENGADRVDWVNKITGVIASLLNSPFPGQWMFKQLGCGRVDMDSSNSDIVGSNPISLDSHTGRASSEDDMKVKRHDTVMGVLRKIPGNDICAECSAPEPDWASLNLGILICIECSGVHRNLGVHISKVRSLTLDVKVWEPTVLGLFRALGNSYCNSVWEELLHLQDDRRDDSNAISLPVTKPGPKDAFSSKEKYIQSKYTEKLLVIKDTIESGFPSPTAHIWEAVNSNNIQAAYRIFVASDANPSITYDEVNSGDLCHIAETQDILDGYCTERKQYDPALCPRIINSGEPANCLQGLLFIIAFPRGIMNLQNIYLKKVHALQSKMVGV</sequence>
<dbReference type="Proteomes" id="UP001234297">
    <property type="component" value="Chromosome 7"/>
</dbReference>